<dbReference type="EMBL" id="BART01007606">
    <property type="protein sequence ID" value="GAG60385.1"/>
    <property type="molecule type" value="Genomic_DNA"/>
</dbReference>
<proteinExistence type="predicted"/>
<protein>
    <submittedName>
        <fullName evidence="1">Uncharacterized protein</fullName>
    </submittedName>
</protein>
<comment type="caution">
    <text evidence="1">The sequence shown here is derived from an EMBL/GenBank/DDBJ whole genome shotgun (WGS) entry which is preliminary data.</text>
</comment>
<dbReference type="AlphaFoldDB" id="X0YVY8"/>
<reference evidence="1" key="1">
    <citation type="journal article" date="2014" name="Front. Microbiol.">
        <title>High frequency of phylogenetically diverse reductive dehalogenase-homologous genes in deep subseafloor sedimentary metagenomes.</title>
        <authorList>
            <person name="Kawai M."/>
            <person name="Futagami T."/>
            <person name="Toyoda A."/>
            <person name="Takaki Y."/>
            <person name="Nishi S."/>
            <person name="Hori S."/>
            <person name="Arai W."/>
            <person name="Tsubouchi T."/>
            <person name="Morono Y."/>
            <person name="Uchiyama I."/>
            <person name="Ito T."/>
            <person name="Fujiyama A."/>
            <person name="Inagaki F."/>
            <person name="Takami H."/>
        </authorList>
    </citation>
    <scope>NUCLEOTIDE SEQUENCE</scope>
    <source>
        <strain evidence="1">Expedition CK06-06</strain>
    </source>
</reference>
<sequence>MTKSIEDKREVFQRLATRRTNEVLKRLRVLGHCANPQLYEYTEGEARKIFQAIDKELKVVKMKFQNSGRTEFRL</sequence>
<gene>
    <name evidence="1" type="ORF">S01H4_17284</name>
</gene>
<name>X0YVY8_9ZZZZ</name>
<organism evidence="1">
    <name type="scientific">marine sediment metagenome</name>
    <dbReference type="NCBI Taxonomy" id="412755"/>
    <lineage>
        <taxon>unclassified sequences</taxon>
        <taxon>metagenomes</taxon>
        <taxon>ecological metagenomes</taxon>
    </lineage>
</organism>
<evidence type="ECO:0000313" key="1">
    <source>
        <dbReference type="EMBL" id="GAG60385.1"/>
    </source>
</evidence>
<accession>X0YVY8</accession>